<sequence>MTAEQVHECLADAGCDEELIKQFETCQGSGRQKEQLRLLGDCRRLLLERIHAEQKKLDLLDYLIWNVKTKASL</sequence>
<evidence type="ECO:0008006" key="2">
    <source>
        <dbReference type="Google" id="ProtNLM"/>
    </source>
</evidence>
<accession>W0FJ12</accession>
<organism evidence="1">
    <name type="scientific">uncultured bacterium Contig2</name>
    <dbReference type="NCBI Taxonomy" id="1393529"/>
    <lineage>
        <taxon>Bacteria</taxon>
        <taxon>environmental samples</taxon>
    </lineage>
</organism>
<name>W0FJ12_9BACT</name>
<evidence type="ECO:0000313" key="1">
    <source>
        <dbReference type="EMBL" id="AHF24831.1"/>
    </source>
</evidence>
<protein>
    <recommendedName>
        <fullName evidence="2">MerR family transcriptional regulator</fullName>
    </recommendedName>
</protein>
<dbReference type="AlphaFoldDB" id="W0FJ12"/>
<reference evidence="1" key="1">
    <citation type="journal article" date="2013" name="PLoS ONE">
        <title>Metagenomic insights into the carbohydrate-active enzymes carried by the microorganisms adhering to solid digesta in the rumen of cows.</title>
        <authorList>
            <person name="Wang L."/>
            <person name="Hatem A."/>
            <person name="Catalyurek U.V."/>
            <person name="Morrison M."/>
            <person name="Yu Z."/>
        </authorList>
    </citation>
    <scope>NUCLEOTIDE SEQUENCE</scope>
</reference>
<proteinExistence type="predicted"/>
<dbReference type="EMBL" id="KC246807">
    <property type="protein sequence ID" value="AHF24831.1"/>
    <property type="molecule type" value="Genomic_DNA"/>
</dbReference>